<feature type="compositionally biased region" description="Polar residues" evidence="1">
    <location>
        <begin position="61"/>
        <end position="73"/>
    </location>
</feature>
<name>A0A0M9FU45_LEPPY</name>
<accession>A0A0M9FU45</accession>
<dbReference type="GeneID" id="26908179"/>
<dbReference type="EMBL" id="LGTL01000021">
    <property type="protein sequence ID" value="KPA76125.1"/>
    <property type="molecule type" value="Genomic_DNA"/>
</dbReference>
<sequence>MKIKAVSYTPLSTSRSPLSGHRRWTATPNSRARGWAAADCALRTTCQTYRTEPTARGRIPSTVNRTQSTRLPM</sequence>
<protein>
    <submittedName>
        <fullName evidence="2">Uncharacterized protein</fullName>
    </submittedName>
</protein>
<comment type="caution">
    <text evidence="2">The sequence shown here is derived from an EMBL/GenBank/DDBJ whole genome shotgun (WGS) entry which is preliminary data.</text>
</comment>
<dbReference type="AlphaFoldDB" id="A0A0M9FU45"/>
<feature type="region of interest" description="Disordered" evidence="1">
    <location>
        <begin position="51"/>
        <end position="73"/>
    </location>
</feature>
<gene>
    <name evidence="2" type="ORF">ABB37_07894</name>
</gene>
<keyword evidence="3" id="KW-1185">Reference proteome</keyword>
<evidence type="ECO:0000313" key="3">
    <source>
        <dbReference type="Proteomes" id="UP000037923"/>
    </source>
</evidence>
<dbReference type="RefSeq" id="XP_015654564.1">
    <property type="nucleotide sequence ID" value="XM_015806693.1"/>
</dbReference>
<reference evidence="2 3" key="1">
    <citation type="submission" date="2015-07" db="EMBL/GenBank/DDBJ databases">
        <title>High-quality genome of monoxenous trypanosomatid Leptomonas pyrrhocoris.</title>
        <authorList>
            <person name="Flegontov P."/>
            <person name="Butenko A."/>
            <person name="Firsov S."/>
            <person name="Vlcek C."/>
            <person name="Logacheva M.D."/>
            <person name="Field M."/>
            <person name="Filatov D."/>
            <person name="Flegontova O."/>
            <person name="Gerasimov E."/>
            <person name="Jackson A.P."/>
            <person name="Kelly S."/>
            <person name="Opperdoes F."/>
            <person name="O'Reilly A."/>
            <person name="Votypka J."/>
            <person name="Yurchenko V."/>
            <person name="Lukes J."/>
        </authorList>
    </citation>
    <scope>NUCLEOTIDE SEQUENCE [LARGE SCALE GENOMIC DNA]</scope>
    <source>
        <strain evidence="2">H10</strain>
    </source>
</reference>
<organism evidence="2 3">
    <name type="scientific">Leptomonas pyrrhocoris</name>
    <name type="common">Firebug parasite</name>
    <dbReference type="NCBI Taxonomy" id="157538"/>
    <lineage>
        <taxon>Eukaryota</taxon>
        <taxon>Discoba</taxon>
        <taxon>Euglenozoa</taxon>
        <taxon>Kinetoplastea</taxon>
        <taxon>Metakinetoplastina</taxon>
        <taxon>Trypanosomatida</taxon>
        <taxon>Trypanosomatidae</taxon>
        <taxon>Leishmaniinae</taxon>
        <taxon>Leptomonas</taxon>
    </lineage>
</organism>
<dbReference type="Proteomes" id="UP000037923">
    <property type="component" value="Unassembled WGS sequence"/>
</dbReference>
<evidence type="ECO:0000256" key="1">
    <source>
        <dbReference type="SAM" id="MobiDB-lite"/>
    </source>
</evidence>
<evidence type="ECO:0000313" key="2">
    <source>
        <dbReference type="EMBL" id="KPA76125.1"/>
    </source>
</evidence>
<dbReference type="VEuPathDB" id="TriTrypDB:LpyrH10_21_0300"/>
<proteinExistence type="predicted"/>
<feature type="region of interest" description="Disordered" evidence="1">
    <location>
        <begin position="1"/>
        <end position="30"/>
    </location>
</feature>